<evidence type="ECO:0000313" key="2">
    <source>
        <dbReference type="Proteomes" id="UP000091857"/>
    </source>
</evidence>
<accession>A0ACB7H6S2</accession>
<evidence type="ECO:0000313" key="1">
    <source>
        <dbReference type="EMBL" id="KAG8647940.1"/>
    </source>
</evidence>
<proteinExistence type="predicted"/>
<reference evidence="2" key="1">
    <citation type="journal article" date="2016" name="Nat. Biotechnol.">
        <title>Sequencing wild and cultivated cassava and related species reveals extensive interspecific hybridization and genetic diversity.</title>
        <authorList>
            <person name="Bredeson J.V."/>
            <person name="Lyons J.B."/>
            <person name="Prochnik S.E."/>
            <person name="Wu G.A."/>
            <person name="Ha C.M."/>
            <person name="Edsinger-Gonzales E."/>
            <person name="Grimwood J."/>
            <person name="Schmutz J."/>
            <person name="Rabbi I.Y."/>
            <person name="Egesi C."/>
            <person name="Nauluvula P."/>
            <person name="Lebot V."/>
            <person name="Ndunguru J."/>
            <person name="Mkamilo G."/>
            <person name="Bart R.S."/>
            <person name="Setter T.L."/>
            <person name="Gleadow R.M."/>
            <person name="Kulakow P."/>
            <person name="Ferguson M.E."/>
            <person name="Rounsley S."/>
            <person name="Rokhsar D.S."/>
        </authorList>
    </citation>
    <scope>NUCLEOTIDE SEQUENCE [LARGE SCALE GENOMIC DNA]</scope>
    <source>
        <strain evidence="2">cv. AM560-2</strain>
    </source>
</reference>
<dbReference type="Proteomes" id="UP000091857">
    <property type="component" value="Chromosome 9"/>
</dbReference>
<dbReference type="EMBL" id="CM004395">
    <property type="protein sequence ID" value="KAG8647940.1"/>
    <property type="molecule type" value="Genomic_DNA"/>
</dbReference>
<organism evidence="1 2">
    <name type="scientific">Manihot esculenta</name>
    <name type="common">Cassava</name>
    <name type="synonym">Jatropha manihot</name>
    <dbReference type="NCBI Taxonomy" id="3983"/>
    <lineage>
        <taxon>Eukaryota</taxon>
        <taxon>Viridiplantae</taxon>
        <taxon>Streptophyta</taxon>
        <taxon>Embryophyta</taxon>
        <taxon>Tracheophyta</taxon>
        <taxon>Spermatophyta</taxon>
        <taxon>Magnoliopsida</taxon>
        <taxon>eudicotyledons</taxon>
        <taxon>Gunneridae</taxon>
        <taxon>Pentapetalae</taxon>
        <taxon>rosids</taxon>
        <taxon>fabids</taxon>
        <taxon>Malpighiales</taxon>
        <taxon>Euphorbiaceae</taxon>
        <taxon>Crotonoideae</taxon>
        <taxon>Manihoteae</taxon>
        <taxon>Manihot</taxon>
    </lineage>
</organism>
<gene>
    <name evidence="1" type="ORF">MANES_09G128450v8</name>
</gene>
<name>A0ACB7H6S2_MANES</name>
<protein>
    <submittedName>
        <fullName evidence="1">Uncharacterized protein</fullName>
    </submittedName>
</protein>
<comment type="caution">
    <text evidence="1">The sequence shown here is derived from an EMBL/GenBank/DDBJ whole genome shotgun (WGS) entry which is preliminary data.</text>
</comment>
<keyword evidence="2" id="KW-1185">Reference proteome</keyword>
<sequence length="64" mass="7230">MLQNQQDTGDSIFNCSTNKIQKFTVCKRNLLPQVDSTFSMFQTTKPTHADNLFLSSFKAQKAGK</sequence>